<reference evidence="3" key="1">
    <citation type="submission" date="2020-09" db="EMBL/GenBank/DDBJ databases">
        <authorList>
            <person name="Kikuchi T."/>
        </authorList>
    </citation>
    <scope>NUCLEOTIDE SEQUENCE</scope>
    <source>
        <strain evidence="3">SH1</strain>
    </source>
</reference>
<accession>A0A811L754</accession>
<keyword evidence="4" id="KW-1185">Reference proteome</keyword>
<name>A0A811L754_9BILA</name>
<dbReference type="EMBL" id="CAJFCW020000005">
    <property type="protein sequence ID" value="CAG9117647.1"/>
    <property type="molecule type" value="Genomic_DNA"/>
</dbReference>
<evidence type="ECO:0000313" key="4">
    <source>
        <dbReference type="Proteomes" id="UP000614601"/>
    </source>
</evidence>
<comment type="caution">
    <text evidence="3">The sequence shown here is derived from an EMBL/GenBank/DDBJ whole genome shotgun (WGS) entry which is preliminary data.</text>
</comment>
<keyword evidence="2" id="KW-0472">Membrane</keyword>
<proteinExistence type="predicted"/>
<dbReference type="EMBL" id="CAJFDH010000005">
    <property type="protein sequence ID" value="CAD5223365.1"/>
    <property type="molecule type" value="Genomic_DNA"/>
</dbReference>
<dbReference type="OrthoDB" id="5871660at2759"/>
<feature type="region of interest" description="Disordered" evidence="1">
    <location>
        <begin position="1"/>
        <end position="25"/>
    </location>
</feature>
<keyword evidence="2" id="KW-0812">Transmembrane</keyword>
<sequence>MASNDTTTETSTLRPGPTPIPSKDGNGYTCLEAYYEVNFWTSLMLGIPLAMNMVTCILYIYILFLFLALKRAGEHIHSCTMWLSRSAVRVGLAPTSKQALLKFAKEKPELAAITKALP</sequence>
<evidence type="ECO:0000313" key="3">
    <source>
        <dbReference type="EMBL" id="CAD5223365.1"/>
    </source>
</evidence>
<keyword evidence="2" id="KW-1133">Transmembrane helix</keyword>
<dbReference type="Proteomes" id="UP000614601">
    <property type="component" value="Unassembled WGS sequence"/>
</dbReference>
<gene>
    <name evidence="3" type="ORF">BOKJ2_LOCUS10135</name>
</gene>
<protein>
    <submittedName>
        <fullName evidence="3">Uncharacterized protein</fullName>
    </submittedName>
</protein>
<dbReference type="AlphaFoldDB" id="A0A811L754"/>
<feature type="transmembrane region" description="Helical" evidence="2">
    <location>
        <begin position="49"/>
        <end position="69"/>
    </location>
</feature>
<evidence type="ECO:0000256" key="1">
    <source>
        <dbReference type="SAM" id="MobiDB-lite"/>
    </source>
</evidence>
<feature type="compositionally biased region" description="Polar residues" evidence="1">
    <location>
        <begin position="1"/>
        <end position="13"/>
    </location>
</feature>
<organism evidence="3 4">
    <name type="scientific">Bursaphelenchus okinawaensis</name>
    <dbReference type="NCBI Taxonomy" id="465554"/>
    <lineage>
        <taxon>Eukaryota</taxon>
        <taxon>Metazoa</taxon>
        <taxon>Ecdysozoa</taxon>
        <taxon>Nematoda</taxon>
        <taxon>Chromadorea</taxon>
        <taxon>Rhabditida</taxon>
        <taxon>Tylenchina</taxon>
        <taxon>Tylenchomorpha</taxon>
        <taxon>Aphelenchoidea</taxon>
        <taxon>Aphelenchoididae</taxon>
        <taxon>Bursaphelenchus</taxon>
    </lineage>
</organism>
<evidence type="ECO:0000256" key="2">
    <source>
        <dbReference type="SAM" id="Phobius"/>
    </source>
</evidence>
<dbReference type="Proteomes" id="UP000783686">
    <property type="component" value="Unassembled WGS sequence"/>
</dbReference>